<feature type="domain" description="PAC" evidence="13">
    <location>
        <begin position="207"/>
        <end position="259"/>
    </location>
</feature>
<keyword evidence="10" id="KW-0175">Coiled coil</keyword>
<comment type="catalytic activity">
    <reaction evidence="1">
        <text>ATP + protein L-histidine = ADP + protein N-phospho-L-histidine.</text>
        <dbReference type="EC" id="2.7.13.3"/>
    </reaction>
</comment>
<dbReference type="NCBIfam" id="TIGR00229">
    <property type="entry name" value="sensory_box"/>
    <property type="match status" value="3"/>
</dbReference>
<dbReference type="SUPFAM" id="SSF55785">
    <property type="entry name" value="PYP-like sensor domain (PAS domain)"/>
    <property type="match status" value="3"/>
</dbReference>
<dbReference type="InterPro" id="IPR000014">
    <property type="entry name" value="PAS"/>
</dbReference>
<dbReference type="InterPro" id="IPR013655">
    <property type="entry name" value="PAS_fold_3"/>
</dbReference>
<accession>A0A5R9GB19</accession>
<evidence type="ECO:0000256" key="3">
    <source>
        <dbReference type="ARBA" id="ARBA00022553"/>
    </source>
</evidence>
<evidence type="ECO:0000256" key="5">
    <source>
        <dbReference type="ARBA" id="ARBA00022741"/>
    </source>
</evidence>
<dbReference type="Proteomes" id="UP000309676">
    <property type="component" value="Unassembled WGS sequence"/>
</dbReference>
<evidence type="ECO:0000256" key="1">
    <source>
        <dbReference type="ARBA" id="ARBA00000085"/>
    </source>
</evidence>
<dbReference type="InterPro" id="IPR036097">
    <property type="entry name" value="HisK_dim/P_sf"/>
</dbReference>
<dbReference type="InterPro" id="IPR052162">
    <property type="entry name" value="Sensor_kinase/Photoreceptor"/>
</dbReference>
<evidence type="ECO:0000256" key="6">
    <source>
        <dbReference type="ARBA" id="ARBA00022777"/>
    </source>
</evidence>
<keyword evidence="9" id="KW-0902">Two-component regulatory system</keyword>
<organism evidence="14 15">
    <name type="scientific">Paenibacillus antri</name>
    <dbReference type="NCBI Taxonomy" id="2582848"/>
    <lineage>
        <taxon>Bacteria</taxon>
        <taxon>Bacillati</taxon>
        <taxon>Bacillota</taxon>
        <taxon>Bacilli</taxon>
        <taxon>Bacillales</taxon>
        <taxon>Paenibacillaceae</taxon>
        <taxon>Paenibacillus</taxon>
    </lineage>
</organism>
<keyword evidence="4" id="KW-0808">Transferase</keyword>
<dbReference type="SMART" id="SM00387">
    <property type="entry name" value="HATPase_c"/>
    <property type="match status" value="1"/>
</dbReference>
<evidence type="ECO:0000259" key="13">
    <source>
        <dbReference type="PROSITE" id="PS50113"/>
    </source>
</evidence>
<keyword evidence="15" id="KW-1185">Reference proteome</keyword>
<dbReference type="PANTHER" id="PTHR43304">
    <property type="entry name" value="PHYTOCHROME-LIKE PROTEIN CPH1"/>
    <property type="match status" value="1"/>
</dbReference>
<comment type="caution">
    <text evidence="14">The sequence shown here is derived from an EMBL/GenBank/DDBJ whole genome shotgun (WGS) entry which is preliminary data.</text>
</comment>
<feature type="domain" description="PAS" evidence="12">
    <location>
        <begin position="28"/>
        <end position="77"/>
    </location>
</feature>
<evidence type="ECO:0000313" key="14">
    <source>
        <dbReference type="EMBL" id="TLS51290.1"/>
    </source>
</evidence>
<dbReference type="GO" id="GO:0005524">
    <property type="term" value="F:ATP binding"/>
    <property type="evidence" value="ECO:0007669"/>
    <property type="project" value="UniProtKB-KW"/>
</dbReference>
<evidence type="ECO:0000256" key="2">
    <source>
        <dbReference type="ARBA" id="ARBA00012438"/>
    </source>
</evidence>
<dbReference type="GO" id="GO:0006355">
    <property type="term" value="P:regulation of DNA-templated transcription"/>
    <property type="evidence" value="ECO:0007669"/>
    <property type="project" value="InterPro"/>
</dbReference>
<dbReference type="SMART" id="SM00388">
    <property type="entry name" value="HisKA"/>
    <property type="match status" value="1"/>
</dbReference>
<evidence type="ECO:0000256" key="4">
    <source>
        <dbReference type="ARBA" id="ARBA00022679"/>
    </source>
</evidence>
<dbReference type="Gene3D" id="3.30.565.10">
    <property type="entry name" value="Histidine kinase-like ATPase, C-terminal domain"/>
    <property type="match status" value="1"/>
</dbReference>
<dbReference type="GO" id="GO:0000155">
    <property type="term" value="F:phosphorelay sensor kinase activity"/>
    <property type="evidence" value="ECO:0007669"/>
    <property type="project" value="InterPro"/>
</dbReference>
<evidence type="ECO:0000256" key="10">
    <source>
        <dbReference type="SAM" id="Coils"/>
    </source>
</evidence>
<dbReference type="CDD" id="cd00130">
    <property type="entry name" value="PAS"/>
    <property type="match status" value="3"/>
</dbReference>
<feature type="domain" description="PAS" evidence="12">
    <location>
        <begin position="134"/>
        <end position="195"/>
    </location>
</feature>
<proteinExistence type="predicted"/>
<dbReference type="InterPro" id="IPR036890">
    <property type="entry name" value="HATPase_C_sf"/>
</dbReference>
<dbReference type="InterPro" id="IPR005467">
    <property type="entry name" value="His_kinase_dom"/>
</dbReference>
<feature type="domain" description="Histidine kinase" evidence="11">
    <location>
        <begin position="410"/>
        <end position="615"/>
    </location>
</feature>
<dbReference type="InterPro" id="IPR013767">
    <property type="entry name" value="PAS_fold"/>
</dbReference>
<keyword evidence="7" id="KW-0067">ATP-binding</keyword>
<keyword evidence="3" id="KW-0597">Phosphoprotein</keyword>
<reference evidence="14 15" key="1">
    <citation type="submission" date="2019-05" db="EMBL/GenBank/DDBJ databases">
        <authorList>
            <person name="Narsing Rao M.P."/>
            <person name="Li W.J."/>
        </authorList>
    </citation>
    <scope>NUCLEOTIDE SEQUENCE [LARGE SCALE GENOMIC DNA]</scope>
    <source>
        <strain evidence="14 15">SYSU_K30003</strain>
    </source>
</reference>
<dbReference type="InterPro" id="IPR001610">
    <property type="entry name" value="PAC"/>
</dbReference>
<dbReference type="Pfam" id="PF08447">
    <property type="entry name" value="PAS_3"/>
    <property type="match status" value="2"/>
</dbReference>
<dbReference type="GO" id="GO:0030435">
    <property type="term" value="P:sporulation resulting in formation of a cellular spore"/>
    <property type="evidence" value="ECO:0007669"/>
    <property type="project" value="UniProtKB-KW"/>
</dbReference>
<protein>
    <recommendedName>
        <fullName evidence="2">histidine kinase</fullName>
        <ecNumber evidence="2">2.7.13.3</ecNumber>
    </recommendedName>
</protein>
<dbReference type="PANTHER" id="PTHR43304:SF1">
    <property type="entry name" value="PAC DOMAIN-CONTAINING PROTEIN"/>
    <property type="match status" value="1"/>
</dbReference>
<dbReference type="InterPro" id="IPR004358">
    <property type="entry name" value="Sig_transdc_His_kin-like_C"/>
</dbReference>
<name>A0A5R9GB19_9BACL</name>
<dbReference type="FunFam" id="1.10.287.130:FF:000040">
    <property type="entry name" value="PAS domain-containing sensor histidine kinase"/>
    <property type="match status" value="1"/>
</dbReference>
<evidence type="ECO:0000256" key="9">
    <source>
        <dbReference type="ARBA" id="ARBA00023012"/>
    </source>
</evidence>
<dbReference type="InterPro" id="IPR000700">
    <property type="entry name" value="PAS-assoc_C"/>
</dbReference>
<dbReference type="OrthoDB" id="9815750at2"/>
<evidence type="ECO:0000259" key="11">
    <source>
        <dbReference type="PROSITE" id="PS50109"/>
    </source>
</evidence>
<feature type="domain" description="PAS" evidence="12">
    <location>
        <begin position="274"/>
        <end position="343"/>
    </location>
</feature>
<dbReference type="PROSITE" id="PS50112">
    <property type="entry name" value="PAS"/>
    <property type="match status" value="3"/>
</dbReference>
<dbReference type="EC" id="2.7.13.3" evidence="2"/>
<dbReference type="Gene3D" id="3.30.450.20">
    <property type="entry name" value="PAS domain"/>
    <property type="match status" value="3"/>
</dbReference>
<dbReference type="Pfam" id="PF02518">
    <property type="entry name" value="HATPase_c"/>
    <property type="match status" value="1"/>
</dbReference>
<dbReference type="PRINTS" id="PR00344">
    <property type="entry name" value="BCTRLSENSOR"/>
</dbReference>
<dbReference type="Pfam" id="PF00512">
    <property type="entry name" value="HisKA"/>
    <property type="match status" value="1"/>
</dbReference>
<gene>
    <name evidence="14" type="ORF">FE782_16315</name>
</gene>
<feature type="coiled-coil region" evidence="10">
    <location>
        <begin position="250"/>
        <end position="284"/>
    </location>
</feature>
<feature type="domain" description="PAC" evidence="13">
    <location>
        <begin position="81"/>
        <end position="133"/>
    </location>
</feature>
<dbReference type="EMBL" id="VCIW01000010">
    <property type="protein sequence ID" value="TLS51290.1"/>
    <property type="molecule type" value="Genomic_DNA"/>
</dbReference>
<keyword evidence="5" id="KW-0547">Nucleotide-binding</keyword>
<sequence length="615" mass="70526">MSLDRKDTALLEHAFMHAPIGKALVGLDGRCMQVNRSLCELLGYSEQELQTYTFHTVTHPDDLDLDERNVQRLLDGHAGSYRIEKRYLTRSGDVVWAILSVSLVRSPEGAPLFFVSQIQDITERKQLEQVHQESERLFRLLAEHSADMIARHSPDNVCLYVSPSCERILGYAPEELIGVSAYEFIHPDDAKSLREESHLPSDGPDERLLVFRTRRKDGAYVWLETSCNVLRDETGAVRETISVLRDVTLQKRYIEENDRLRHHRERIEEDLQRSEDNYRRLVEDFPEAIVLAKGERWMYVNDAAARLLGASKEELLRRNAYDTVHPEFHDRIRLRIEQVEGRREPLESMEEKLVRMDGQIIDVEIVCIPAVYEKIEMRCLLIRNITEQKRTQDLIVHSEKLAVAGQFAAAIAHEIRNPLTAIKGFMQLLMRDMTTDKSRFFDVIFAEMNRIEMITNELLILAKPQLIKFTKKDVRFLMQQVVSFMDAQANMNNVLIQVDYGTGDLVASCDENQLKQVFINFIKNAIEAMPDGGIIKIQMRRSAGNVAEIRFIDQGVGIAEEELAKLGEPFFTTKESGTGLGLMVTKRIVQQHEGDVRFRSKLGEGTTVEMTLPIA</sequence>
<dbReference type="Pfam" id="PF00989">
    <property type="entry name" value="PAS"/>
    <property type="match status" value="1"/>
</dbReference>
<dbReference type="InterPro" id="IPR035965">
    <property type="entry name" value="PAS-like_dom_sf"/>
</dbReference>
<dbReference type="SUPFAM" id="SSF55874">
    <property type="entry name" value="ATPase domain of HSP90 chaperone/DNA topoisomerase II/histidine kinase"/>
    <property type="match status" value="1"/>
</dbReference>
<dbReference type="PROSITE" id="PS50113">
    <property type="entry name" value="PAC"/>
    <property type="match status" value="2"/>
</dbReference>
<keyword evidence="6" id="KW-0418">Kinase</keyword>
<dbReference type="SMART" id="SM00086">
    <property type="entry name" value="PAC"/>
    <property type="match status" value="3"/>
</dbReference>
<evidence type="ECO:0000256" key="7">
    <source>
        <dbReference type="ARBA" id="ARBA00022840"/>
    </source>
</evidence>
<evidence type="ECO:0000259" key="12">
    <source>
        <dbReference type="PROSITE" id="PS50112"/>
    </source>
</evidence>
<dbReference type="CDD" id="cd00082">
    <property type="entry name" value="HisKA"/>
    <property type="match status" value="1"/>
</dbReference>
<dbReference type="SMART" id="SM00091">
    <property type="entry name" value="PAS"/>
    <property type="match status" value="3"/>
</dbReference>
<dbReference type="Gene3D" id="1.10.287.130">
    <property type="match status" value="1"/>
</dbReference>
<dbReference type="PROSITE" id="PS50109">
    <property type="entry name" value="HIS_KIN"/>
    <property type="match status" value="1"/>
</dbReference>
<evidence type="ECO:0000256" key="8">
    <source>
        <dbReference type="ARBA" id="ARBA00022969"/>
    </source>
</evidence>
<dbReference type="InterPro" id="IPR003594">
    <property type="entry name" value="HATPase_dom"/>
</dbReference>
<evidence type="ECO:0000313" key="15">
    <source>
        <dbReference type="Proteomes" id="UP000309676"/>
    </source>
</evidence>
<dbReference type="InterPro" id="IPR003661">
    <property type="entry name" value="HisK_dim/P_dom"/>
</dbReference>
<dbReference type="SUPFAM" id="SSF47384">
    <property type="entry name" value="Homodimeric domain of signal transducing histidine kinase"/>
    <property type="match status" value="1"/>
</dbReference>
<dbReference type="AlphaFoldDB" id="A0A5R9GB19"/>
<keyword evidence="8" id="KW-0749">Sporulation</keyword>
<dbReference type="RefSeq" id="WP_138195285.1">
    <property type="nucleotide sequence ID" value="NZ_VCIW01000010.1"/>
</dbReference>